<feature type="binding site" evidence="12">
    <location>
        <position position="41"/>
    </location>
    <ligand>
        <name>iminosuccinate</name>
        <dbReference type="ChEBI" id="CHEBI:77875"/>
    </ligand>
</feature>
<dbReference type="KEGG" id="ise:JBKA6_1018"/>
<dbReference type="FunFam" id="3.40.50.10800:FF:000001">
    <property type="entry name" value="Quinolinate synthase A"/>
    <property type="match status" value="1"/>
</dbReference>
<dbReference type="InterPro" id="IPR023066">
    <property type="entry name" value="Quinolinate_synth_type2"/>
</dbReference>
<keyword evidence="9 12" id="KW-0411">Iron-sulfur</keyword>
<evidence type="ECO:0000256" key="2">
    <source>
        <dbReference type="ARBA" id="ARBA00005065"/>
    </source>
</evidence>
<proteinExistence type="inferred from homology"/>
<dbReference type="GO" id="GO:0051539">
    <property type="term" value="F:4 iron, 4 sulfur cluster binding"/>
    <property type="evidence" value="ECO:0007669"/>
    <property type="project" value="UniProtKB-KW"/>
</dbReference>
<evidence type="ECO:0000256" key="4">
    <source>
        <dbReference type="ARBA" id="ARBA00022485"/>
    </source>
</evidence>
<comment type="cofactor">
    <cofactor evidence="12">
        <name>[4Fe-4S] cluster</name>
        <dbReference type="ChEBI" id="CHEBI:49883"/>
    </cofactor>
    <text evidence="12">Binds 1 [4Fe-4S] cluster per subunit.</text>
</comment>
<keyword evidence="5 12" id="KW-0662">Pyridine nucleotide biosynthesis</keyword>
<feature type="binding site" evidence="12">
    <location>
        <position position="267"/>
    </location>
    <ligand>
        <name>[4Fe-4S] cluster</name>
        <dbReference type="ChEBI" id="CHEBI:49883"/>
    </ligand>
</feature>
<evidence type="ECO:0000313" key="14">
    <source>
        <dbReference type="Proteomes" id="UP000243197"/>
    </source>
</evidence>
<comment type="similarity">
    <text evidence="12">Belongs to the quinolinate synthase family. Type 2 subfamily.</text>
</comment>
<feature type="binding site" evidence="12">
    <location>
        <begin position="112"/>
        <end position="114"/>
    </location>
    <ligand>
        <name>iminosuccinate</name>
        <dbReference type="ChEBI" id="CHEBI:77875"/>
    </ligand>
</feature>
<dbReference type="GO" id="GO:0005829">
    <property type="term" value="C:cytosol"/>
    <property type="evidence" value="ECO:0007669"/>
    <property type="project" value="TreeGrafter"/>
</dbReference>
<dbReference type="PANTHER" id="PTHR30573:SF0">
    <property type="entry name" value="QUINOLINATE SYNTHASE, CHLOROPLASTIC"/>
    <property type="match status" value="1"/>
</dbReference>
<feature type="binding site" evidence="12">
    <location>
        <begin position="198"/>
        <end position="200"/>
    </location>
    <ligand>
        <name>iminosuccinate</name>
        <dbReference type="ChEBI" id="CHEBI:77875"/>
    </ligand>
</feature>
<keyword evidence="12" id="KW-0963">Cytoplasm</keyword>
<evidence type="ECO:0000313" key="13">
    <source>
        <dbReference type="EMBL" id="BAV95031.1"/>
    </source>
</evidence>
<dbReference type="OrthoDB" id="9801204at2"/>
<gene>
    <name evidence="12" type="primary">nadA</name>
    <name evidence="13" type="ORF">JBKA6_1018</name>
</gene>
<keyword evidence="6 12" id="KW-0808">Transferase</keyword>
<dbReference type="HAMAP" id="MF_00568">
    <property type="entry name" value="NadA_type2"/>
    <property type="match status" value="1"/>
</dbReference>
<evidence type="ECO:0000256" key="10">
    <source>
        <dbReference type="ARBA" id="ARBA00050125"/>
    </source>
</evidence>
<organism evidence="13 14">
    <name type="scientific">Ichthyobacterium seriolicida</name>
    <dbReference type="NCBI Taxonomy" id="242600"/>
    <lineage>
        <taxon>Bacteria</taxon>
        <taxon>Pseudomonadati</taxon>
        <taxon>Bacteroidota</taxon>
        <taxon>Flavobacteriia</taxon>
        <taxon>Flavobacteriales</taxon>
        <taxon>Ichthyobacteriaceae</taxon>
        <taxon>Ichthyobacterium</taxon>
    </lineage>
</organism>
<comment type="catalytic activity">
    <reaction evidence="10">
        <text>iminosuccinate + dihydroxyacetone phosphate = quinolinate + phosphate + 2 H2O + H(+)</text>
        <dbReference type="Rhea" id="RHEA:25888"/>
        <dbReference type="ChEBI" id="CHEBI:15377"/>
        <dbReference type="ChEBI" id="CHEBI:15378"/>
        <dbReference type="ChEBI" id="CHEBI:29959"/>
        <dbReference type="ChEBI" id="CHEBI:43474"/>
        <dbReference type="ChEBI" id="CHEBI:57642"/>
        <dbReference type="ChEBI" id="CHEBI:77875"/>
        <dbReference type="EC" id="2.5.1.72"/>
    </reaction>
    <physiologicalReaction direction="left-to-right" evidence="10">
        <dbReference type="Rhea" id="RHEA:25889"/>
    </physiologicalReaction>
</comment>
<dbReference type="PANTHER" id="PTHR30573">
    <property type="entry name" value="QUINOLINATE SYNTHETASE A"/>
    <property type="match status" value="1"/>
</dbReference>
<keyword evidence="7 12" id="KW-0479">Metal-binding</keyword>
<evidence type="ECO:0000256" key="12">
    <source>
        <dbReference type="HAMAP-Rule" id="MF_00568"/>
    </source>
</evidence>
<dbReference type="EMBL" id="AP014564">
    <property type="protein sequence ID" value="BAV95031.1"/>
    <property type="molecule type" value="Genomic_DNA"/>
</dbReference>
<dbReference type="EC" id="2.5.1.72" evidence="3 12"/>
<dbReference type="GO" id="GO:0008987">
    <property type="term" value="F:quinolinate synthetase A activity"/>
    <property type="evidence" value="ECO:0007669"/>
    <property type="project" value="UniProtKB-UniRule"/>
</dbReference>
<dbReference type="RefSeq" id="WP_096686498.1">
    <property type="nucleotide sequence ID" value="NZ_AP014564.1"/>
</dbReference>
<protein>
    <recommendedName>
        <fullName evidence="11 12">Quinolinate synthase</fullName>
        <ecNumber evidence="3 12">2.5.1.72</ecNumber>
    </recommendedName>
</protein>
<evidence type="ECO:0000256" key="11">
    <source>
        <dbReference type="ARBA" id="ARBA00073059"/>
    </source>
</evidence>
<keyword evidence="14" id="KW-1185">Reference proteome</keyword>
<evidence type="ECO:0000256" key="8">
    <source>
        <dbReference type="ARBA" id="ARBA00023004"/>
    </source>
</evidence>
<feature type="binding site" evidence="12">
    <location>
        <position position="86"/>
    </location>
    <ligand>
        <name>[4Fe-4S] cluster</name>
        <dbReference type="ChEBI" id="CHEBI:49883"/>
    </ligand>
</feature>
<evidence type="ECO:0000256" key="1">
    <source>
        <dbReference type="ARBA" id="ARBA00003791"/>
    </source>
</evidence>
<reference evidence="13 14" key="1">
    <citation type="submission" date="2014-03" db="EMBL/GenBank/DDBJ databases">
        <title>complete genome sequence of Flavobacteriaceae bacterium JBKA-6.</title>
        <authorList>
            <person name="Takano T."/>
            <person name="Nakamura Y."/>
            <person name="Takuma S."/>
            <person name="Yasuike M."/>
            <person name="Matsuyama T."/>
            <person name="Sakai T."/>
            <person name="Fujiwara A."/>
            <person name="Kimoto K."/>
            <person name="Fukuda Y."/>
            <person name="Kondo H."/>
            <person name="Hirono I."/>
            <person name="Nakayasu C."/>
        </authorList>
    </citation>
    <scope>NUCLEOTIDE SEQUENCE [LARGE SCALE GENOMIC DNA]</scope>
    <source>
        <strain evidence="13 14">JBKA-6</strain>
    </source>
</reference>
<keyword evidence="8 12" id="KW-0408">Iron</keyword>
<accession>A0A1J1DYP2</accession>
<evidence type="ECO:0000256" key="5">
    <source>
        <dbReference type="ARBA" id="ARBA00022642"/>
    </source>
</evidence>
<dbReference type="Proteomes" id="UP000243197">
    <property type="component" value="Chromosome"/>
</dbReference>
<dbReference type="NCBIfam" id="TIGR00550">
    <property type="entry name" value="nadA"/>
    <property type="match status" value="1"/>
</dbReference>
<dbReference type="SUPFAM" id="SSF142754">
    <property type="entry name" value="NadA-like"/>
    <property type="match status" value="1"/>
</dbReference>
<dbReference type="UniPathway" id="UPA00253">
    <property type="reaction ID" value="UER00327"/>
</dbReference>
<feature type="binding site" evidence="12">
    <location>
        <position position="172"/>
    </location>
    <ligand>
        <name>[4Fe-4S] cluster</name>
        <dbReference type="ChEBI" id="CHEBI:49883"/>
    </ligand>
</feature>
<dbReference type="GO" id="GO:0046872">
    <property type="term" value="F:metal ion binding"/>
    <property type="evidence" value="ECO:0007669"/>
    <property type="project" value="UniProtKB-KW"/>
</dbReference>
<feature type="binding site" evidence="12">
    <location>
        <position position="215"/>
    </location>
    <ligand>
        <name>iminosuccinate</name>
        <dbReference type="ChEBI" id="CHEBI:77875"/>
    </ligand>
</feature>
<dbReference type="GO" id="GO:0034628">
    <property type="term" value="P:'de novo' NAD+ biosynthetic process from L-aspartate"/>
    <property type="evidence" value="ECO:0007669"/>
    <property type="project" value="TreeGrafter"/>
</dbReference>
<keyword evidence="4 12" id="KW-0004">4Fe-4S</keyword>
<comment type="subcellular location">
    <subcellularLocation>
        <location evidence="12">Cytoplasm</location>
    </subcellularLocation>
</comment>
<evidence type="ECO:0000256" key="6">
    <source>
        <dbReference type="ARBA" id="ARBA00022679"/>
    </source>
</evidence>
<evidence type="ECO:0000256" key="3">
    <source>
        <dbReference type="ARBA" id="ARBA00012669"/>
    </source>
</evidence>
<evidence type="ECO:0000256" key="7">
    <source>
        <dbReference type="ARBA" id="ARBA00022723"/>
    </source>
</evidence>
<dbReference type="Gene3D" id="3.40.50.10800">
    <property type="entry name" value="NadA-like"/>
    <property type="match status" value="3"/>
</dbReference>
<dbReference type="InterPro" id="IPR036094">
    <property type="entry name" value="NadA_sf"/>
</dbReference>
<feature type="binding site" evidence="12">
    <location>
        <position position="24"/>
    </location>
    <ligand>
        <name>iminosuccinate</name>
        <dbReference type="ChEBI" id="CHEBI:77875"/>
    </ligand>
</feature>
<comment type="function">
    <text evidence="1 12">Catalyzes the condensation of iminoaspartate with dihydroxyacetone phosphate to form quinolinate.</text>
</comment>
<name>A0A1J1DYP2_9FLAO</name>
<evidence type="ECO:0000256" key="9">
    <source>
        <dbReference type="ARBA" id="ARBA00023014"/>
    </source>
</evidence>
<feature type="binding site" evidence="12">
    <location>
        <position position="129"/>
    </location>
    <ligand>
        <name>iminosuccinate</name>
        <dbReference type="ChEBI" id="CHEBI:77875"/>
    </ligand>
</feature>
<sequence>MKQKEQIQDIERLKKEKNAVILAHYYQTPEIQELGDFVGDSLFLAQKAKSTNADIIVFCGVHFMAETAKILNPDKKVILPDLKAGCSLAESCDPEELLKFKKKHPDYKVVSYINTSAGVKTLTDIAVTSSNAEKIINTFPKDEKILFAPDKNLGAYLNKKMGRNMLLWDGVCIVHEAFSLEKLQNILIQYPKAKVIAHPESNLKVLELADFIGSTSALLKYVEQDDSKEYLVGTEIGIFHEMEKVAPHKTFIPIPTQDDNDCSCSECAFMKMNTLEKLYLCMKNESPEILLDENTIERALPCIEKMLELS</sequence>
<dbReference type="NCBIfam" id="NF006878">
    <property type="entry name" value="PRK09375.1-2"/>
    <property type="match status" value="1"/>
</dbReference>
<comment type="pathway">
    <text evidence="2 12">Cofactor biosynthesis; NAD(+) biosynthesis; quinolinate from iminoaspartate: step 1/1.</text>
</comment>
<dbReference type="InterPro" id="IPR003473">
    <property type="entry name" value="NadA"/>
</dbReference>
<dbReference type="Pfam" id="PF02445">
    <property type="entry name" value="NadA"/>
    <property type="match status" value="1"/>
</dbReference>
<dbReference type="AlphaFoldDB" id="A0A1J1DYP2"/>